<protein>
    <recommendedName>
        <fullName evidence="4">Leucyl/phenylalanyl-tRNA--protein transferase</fullName>
        <ecNumber evidence="4">2.3.2.6</ecNumber>
    </recommendedName>
    <alternativeName>
        <fullName evidence="4">L/F-transferase</fullName>
    </alternativeName>
    <alternativeName>
        <fullName evidence="4">Leucyltransferase</fullName>
    </alternativeName>
    <alternativeName>
        <fullName evidence="4">Phenyalanyltransferase</fullName>
    </alternativeName>
</protein>
<dbReference type="RefSeq" id="WP_160160516.1">
    <property type="nucleotide sequence ID" value="NZ_BHZE01000006.1"/>
</dbReference>
<dbReference type="GO" id="GO:0008914">
    <property type="term" value="F:leucyl-tRNA--protein transferase activity"/>
    <property type="evidence" value="ECO:0007669"/>
    <property type="project" value="UniProtKB-UniRule"/>
</dbReference>
<dbReference type="Pfam" id="PF03588">
    <property type="entry name" value="Leu_Phe_trans"/>
    <property type="match status" value="1"/>
</dbReference>
<dbReference type="AlphaFoldDB" id="A0A401XK56"/>
<dbReference type="InterPro" id="IPR004616">
    <property type="entry name" value="Leu/Phe-tRNA_Trfase"/>
</dbReference>
<dbReference type="EC" id="2.3.2.6" evidence="4"/>
<dbReference type="Proteomes" id="UP000286715">
    <property type="component" value="Unassembled WGS sequence"/>
</dbReference>
<dbReference type="InterPro" id="IPR042221">
    <property type="entry name" value="Leu/Phe-tRNA_Trfase_N"/>
</dbReference>
<keyword evidence="6" id="KW-1185">Reference proteome</keyword>
<evidence type="ECO:0000313" key="6">
    <source>
        <dbReference type="Proteomes" id="UP000286715"/>
    </source>
</evidence>
<accession>A0A401XK56</accession>
<dbReference type="PANTHER" id="PTHR30098">
    <property type="entry name" value="LEUCYL/PHENYLALANYL-TRNA--PROTEIN TRANSFERASE"/>
    <property type="match status" value="1"/>
</dbReference>
<gene>
    <name evidence="4 5" type="primary">aat</name>
    <name evidence="5" type="ORF">JCM31826_08520</name>
</gene>
<keyword evidence="2 4" id="KW-0808">Transferase</keyword>
<comment type="function">
    <text evidence="4">Functions in the N-end rule pathway of protein degradation where it conjugates Leu, Phe and, less efficiently, Met from aminoacyl-tRNAs to the N-termini of proteins containing an N-terminal arginine or lysine.</text>
</comment>
<evidence type="ECO:0000256" key="3">
    <source>
        <dbReference type="ARBA" id="ARBA00023315"/>
    </source>
</evidence>
<comment type="catalytic activity">
    <reaction evidence="4">
        <text>L-phenylalanyl-tRNA(Phe) + an N-terminal L-alpha-aminoacyl-[protein] = an N-terminal L-phenylalanyl-L-alpha-aminoacyl-[protein] + tRNA(Phe)</text>
        <dbReference type="Rhea" id="RHEA:43632"/>
        <dbReference type="Rhea" id="RHEA-COMP:9668"/>
        <dbReference type="Rhea" id="RHEA-COMP:9699"/>
        <dbReference type="Rhea" id="RHEA-COMP:10636"/>
        <dbReference type="Rhea" id="RHEA-COMP:10637"/>
        <dbReference type="ChEBI" id="CHEBI:78442"/>
        <dbReference type="ChEBI" id="CHEBI:78531"/>
        <dbReference type="ChEBI" id="CHEBI:78597"/>
        <dbReference type="ChEBI" id="CHEBI:83561"/>
        <dbReference type="EC" id="2.3.2.6"/>
    </reaction>
</comment>
<dbReference type="HAMAP" id="MF_00688">
    <property type="entry name" value="Leu_Phe_trans"/>
    <property type="match status" value="1"/>
</dbReference>
<dbReference type="EMBL" id="BHZE01000006">
    <property type="protein sequence ID" value="GCD77370.1"/>
    <property type="molecule type" value="Genomic_DNA"/>
</dbReference>
<evidence type="ECO:0000256" key="4">
    <source>
        <dbReference type="HAMAP-Rule" id="MF_00688"/>
    </source>
</evidence>
<dbReference type="GO" id="GO:0005737">
    <property type="term" value="C:cytoplasm"/>
    <property type="evidence" value="ECO:0007669"/>
    <property type="project" value="UniProtKB-SubCell"/>
</dbReference>
<comment type="similarity">
    <text evidence="4">Belongs to the L/F-transferase family.</text>
</comment>
<sequence length="218" mass="24915">MSGQNSEATSIFPYPKQEHPGDYPVFVGGELSPVVLIDAYRHGYFPWYEPGTTIQWWSPDPRMVLFPEKVHVSHSMRAVFHKGHFQRTQNQAFEKVISQCALVKRPGQEGTWIGRDIMRAYIRLHRMGIAHSFETWLDGRLVGGFYGVWLGQVFFGESMFSLEANASKFALISACRHWASTGEIQLIDCQMSTSHLRSMGAEEISRSEFIELLKKWVG</sequence>
<dbReference type="InterPro" id="IPR016181">
    <property type="entry name" value="Acyl_CoA_acyltransferase"/>
</dbReference>
<dbReference type="Gene3D" id="3.40.630.70">
    <property type="entry name" value="Leucyl/phenylalanyl-tRNA-protein transferase, C-terminal domain"/>
    <property type="match status" value="1"/>
</dbReference>
<comment type="subcellular location">
    <subcellularLocation>
        <location evidence="4">Cytoplasm</location>
    </subcellularLocation>
</comment>
<dbReference type="InterPro" id="IPR042203">
    <property type="entry name" value="Leu/Phe-tRNA_Trfase_C"/>
</dbReference>
<keyword evidence="1 4" id="KW-0963">Cytoplasm</keyword>
<comment type="catalytic activity">
    <reaction evidence="4">
        <text>N-terminal L-arginyl-[protein] + L-leucyl-tRNA(Leu) = N-terminal L-leucyl-L-arginyl-[protein] + tRNA(Leu) + H(+)</text>
        <dbReference type="Rhea" id="RHEA:50416"/>
        <dbReference type="Rhea" id="RHEA-COMP:9613"/>
        <dbReference type="Rhea" id="RHEA-COMP:9622"/>
        <dbReference type="Rhea" id="RHEA-COMP:12672"/>
        <dbReference type="Rhea" id="RHEA-COMP:12673"/>
        <dbReference type="ChEBI" id="CHEBI:15378"/>
        <dbReference type="ChEBI" id="CHEBI:64719"/>
        <dbReference type="ChEBI" id="CHEBI:78442"/>
        <dbReference type="ChEBI" id="CHEBI:78494"/>
        <dbReference type="ChEBI" id="CHEBI:133044"/>
        <dbReference type="EC" id="2.3.2.6"/>
    </reaction>
</comment>
<organism evidence="5 6">
    <name type="scientific">Thermaurantimonas aggregans</name>
    <dbReference type="NCBI Taxonomy" id="2173829"/>
    <lineage>
        <taxon>Bacteria</taxon>
        <taxon>Pseudomonadati</taxon>
        <taxon>Bacteroidota</taxon>
        <taxon>Flavobacteriia</taxon>
        <taxon>Flavobacteriales</taxon>
        <taxon>Schleiferiaceae</taxon>
        <taxon>Thermaurantimonas</taxon>
    </lineage>
</organism>
<evidence type="ECO:0000256" key="2">
    <source>
        <dbReference type="ARBA" id="ARBA00022679"/>
    </source>
</evidence>
<evidence type="ECO:0000256" key="1">
    <source>
        <dbReference type="ARBA" id="ARBA00022490"/>
    </source>
</evidence>
<dbReference type="PANTHER" id="PTHR30098:SF2">
    <property type="entry name" value="LEUCYL_PHENYLALANYL-TRNA--PROTEIN TRANSFERASE"/>
    <property type="match status" value="1"/>
</dbReference>
<dbReference type="NCBIfam" id="TIGR00667">
    <property type="entry name" value="aat"/>
    <property type="match status" value="1"/>
</dbReference>
<dbReference type="SUPFAM" id="SSF55729">
    <property type="entry name" value="Acyl-CoA N-acyltransferases (Nat)"/>
    <property type="match status" value="1"/>
</dbReference>
<comment type="catalytic activity">
    <reaction evidence="4">
        <text>N-terminal L-lysyl-[protein] + L-leucyl-tRNA(Leu) = N-terminal L-leucyl-L-lysyl-[protein] + tRNA(Leu) + H(+)</text>
        <dbReference type="Rhea" id="RHEA:12340"/>
        <dbReference type="Rhea" id="RHEA-COMP:9613"/>
        <dbReference type="Rhea" id="RHEA-COMP:9622"/>
        <dbReference type="Rhea" id="RHEA-COMP:12670"/>
        <dbReference type="Rhea" id="RHEA-COMP:12671"/>
        <dbReference type="ChEBI" id="CHEBI:15378"/>
        <dbReference type="ChEBI" id="CHEBI:65249"/>
        <dbReference type="ChEBI" id="CHEBI:78442"/>
        <dbReference type="ChEBI" id="CHEBI:78494"/>
        <dbReference type="ChEBI" id="CHEBI:133043"/>
        <dbReference type="EC" id="2.3.2.6"/>
    </reaction>
</comment>
<proteinExistence type="inferred from homology"/>
<comment type="caution">
    <text evidence="5">The sequence shown here is derived from an EMBL/GenBank/DDBJ whole genome shotgun (WGS) entry which is preliminary data.</text>
</comment>
<dbReference type="Gene3D" id="3.30.70.3550">
    <property type="entry name" value="Leucyl/phenylalanyl-tRNA-protein transferase, N-terminal domain"/>
    <property type="match status" value="1"/>
</dbReference>
<dbReference type="GO" id="GO:0030163">
    <property type="term" value="P:protein catabolic process"/>
    <property type="evidence" value="ECO:0007669"/>
    <property type="project" value="UniProtKB-UniRule"/>
</dbReference>
<dbReference type="OrthoDB" id="9790282at2"/>
<evidence type="ECO:0000313" key="5">
    <source>
        <dbReference type="EMBL" id="GCD77370.1"/>
    </source>
</evidence>
<reference evidence="5 6" key="1">
    <citation type="submission" date="2018-11" db="EMBL/GenBank/DDBJ databases">
        <title>Schleiferia aggregans sp. nov., a moderately thermophilic heterotrophic bacterium isolated from microbial mats at a terrestrial hot spring.</title>
        <authorList>
            <person name="Iino T."/>
            <person name="Ohkuma M."/>
            <person name="Haruta S."/>
        </authorList>
    </citation>
    <scope>NUCLEOTIDE SEQUENCE [LARGE SCALE GENOMIC DNA]</scope>
    <source>
        <strain evidence="5 6">LA</strain>
    </source>
</reference>
<keyword evidence="3 4" id="KW-0012">Acyltransferase</keyword>
<name>A0A401XK56_9FLAO</name>